<organism evidence="2 3">
    <name type="scientific">Pedosphaera parvula (strain Ellin514)</name>
    <dbReference type="NCBI Taxonomy" id="320771"/>
    <lineage>
        <taxon>Bacteria</taxon>
        <taxon>Pseudomonadati</taxon>
        <taxon>Verrucomicrobiota</taxon>
        <taxon>Pedosphaerae</taxon>
        <taxon>Pedosphaerales</taxon>
        <taxon>Pedosphaeraceae</taxon>
        <taxon>Pedosphaera</taxon>
    </lineage>
</organism>
<evidence type="ECO:0008006" key="4">
    <source>
        <dbReference type="Google" id="ProtNLM"/>
    </source>
</evidence>
<proteinExistence type="predicted"/>
<feature type="chain" id="PRO_5002893233" description="Peptidase C39-like domain-containing protein" evidence="1">
    <location>
        <begin position="24"/>
        <end position="193"/>
    </location>
</feature>
<dbReference type="STRING" id="320771.Cflav_PD3310"/>
<dbReference type="RefSeq" id="WP_007415817.1">
    <property type="nucleotide sequence ID" value="NZ_ABOX02000019.1"/>
</dbReference>
<accession>B9XJ24</accession>
<keyword evidence="3" id="KW-1185">Reference proteome</keyword>
<protein>
    <recommendedName>
        <fullName evidence="4">Peptidase C39-like domain-containing protein</fullName>
    </recommendedName>
</protein>
<dbReference type="OrthoDB" id="704168at2"/>
<reference evidence="2 3" key="1">
    <citation type="journal article" date="2011" name="J. Bacteriol.">
        <title>Genome sequence of 'Pedosphaera parvula' Ellin514, an aerobic Verrucomicrobial isolate from pasture soil.</title>
        <authorList>
            <person name="Kant R."/>
            <person name="van Passel M.W."/>
            <person name="Sangwan P."/>
            <person name="Palva A."/>
            <person name="Lucas S."/>
            <person name="Copeland A."/>
            <person name="Lapidus A."/>
            <person name="Glavina Del Rio T."/>
            <person name="Dalin E."/>
            <person name="Tice H."/>
            <person name="Bruce D."/>
            <person name="Goodwin L."/>
            <person name="Pitluck S."/>
            <person name="Chertkov O."/>
            <person name="Larimer F.W."/>
            <person name="Land M.L."/>
            <person name="Hauser L."/>
            <person name="Brettin T.S."/>
            <person name="Detter J.C."/>
            <person name="Han S."/>
            <person name="de Vos W.M."/>
            <person name="Janssen P.H."/>
            <person name="Smidt H."/>
        </authorList>
    </citation>
    <scope>NUCLEOTIDE SEQUENCE [LARGE SCALE GENOMIC DNA]</scope>
    <source>
        <strain evidence="2 3">Ellin514</strain>
    </source>
</reference>
<evidence type="ECO:0000313" key="3">
    <source>
        <dbReference type="Proteomes" id="UP000003688"/>
    </source>
</evidence>
<evidence type="ECO:0000256" key="1">
    <source>
        <dbReference type="SAM" id="SignalP"/>
    </source>
</evidence>
<sequence precursor="true">MRTPTVNLILICMFCSLLSVINAQETKSATQQKKTCLTKFNAQIVDDHKQIYDMSCIPMSIEMVLKLLDRVPGSYYDLQNPWKNKMDGNFSNFDSKTIEGVTFHKQYGLARNDKFPLTKLFETIDHELKAGRFVIVSLVSSSGWHMWVIYDEDADGDFLAVSKAGSETLKAVHVKKTIKDMKGTDIMTYELKP</sequence>
<evidence type="ECO:0000313" key="2">
    <source>
        <dbReference type="EMBL" id="EEF60251.1"/>
    </source>
</evidence>
<feature type="signal peptide" evidence="1">
    <location>
        <begin position="1"/>
        <end position="23"/>
    </location>
</feature>
<dbReference type="Proteomes" id="UP000003688">
    <property type="component" value="Unassembled WGS sequence"/>
</dbReference>
<keyword evidence="1" id="KW-0732">Signal</keyword>
<name>B9XJ24_PEDPL</name>
<comment type="caution">
    <text evidence="2">The sequence shown here is derived from an EMBL/GenBank/DDBJ whole genome shotgun (WGS) entry which is preliminary data.</text>
</comment>
<dbReference type="AlphaFoldDB" id="B9XJ24"/>
<dbReference type="EMBL" id="ABOX02000019">
    <property type="protein sequence ID" value="EEF60251.1"/>
    <property type="molecule type" value="Genomic_DNA"/>
</dbReference>
<gene>
    <name evidence="2" type="ORF">Cflav_PD3310</name>
</gene>